<keyword evidence="2" id="KW-1185">Reference proteome</keyword>
<evidence type="ECO:0000313" key="2">
    <source>
        <dbReference type="Proteomes" id="UP000274661"/>
    </source>
</evidence>
<accession>A0A3R9Z7D9</accession>
<name>A0A3R9Z7D9_9SPHN</name>
<dbReference type="OrthoDB" id="9961807at2"/>
<protein>
    <submittedName>
        <fullName evidence="1">Uncharacterized protein</fullName>
    </submittedName>
</protein>
<evidence type="ECO:0000313" key="1">
    <source>
        <dbReference type="EMBL" id="RST31624.1"/>
    </source>
</evidence>
<dbReference type="EMBL" id="RWJF01000001">
    <property type="protein sequence ID" value="RST31624.1"/>
    <property type="molecule type" value="Genomic_DNA"/>
</dbReference>
<organism evidence="1 2">
    <name type="scientific">Sphingomonas ginkgonis</name>
    <dbReference type="NCBI Taxonomy" id="2315330"/>
    <lineage>
        <taxon>Bacteria</taxon>
        <taxon>Pseudomonadati</taxon>
        <taxon>Pseudomonadota</taxon>
        <taxon>Alphaproteobacteria</taxon>
        <taxon>Sphingomonadales</taxon>
        <taxon>Sphingomonadaceae</taxon>
        <taxon>Sphingomonas</taxon>
    </lineage>
</organism>
<dbReference type="RefSeq" id="WP_126719522.1">
    <property type="nucleotide sequence ID" value="NZ_RWJF01000001.1"/>
</dbReference>
<dbReference type="Proteomes" id="UP000274661">
    <property type="component" value="Unassembled WGS sequence"/>
</dbReference>
<dbReference type="AlphaFoldDB" id="A0A3R9Z7D9"/>
<sequence length="69" mass="6985">MLGKILGAIVGEKLAGPNQGVKGALLGAAGARIATKGLGRLGTLAIAGYGAKKLYDWNKARRSGTAQTY</sequence>
<gene>
    <name evidence="1" type="ORF">HMF7854_12865</name>
</gene>
<comment type="caution">
    <text evidence="1">The sequence shown here is derived from an EMBL/GenBank/DDBJ whole genome shotgun (WGS) entry which is preliminary data.</text>
</comment>
<reference evidence="1 2" key="1">
    <citation type="submission" date="2018-12" db="EMBL/GenBank/DDBJ databases">
        <title>Sphingomonas sp. HMF7854 Genome sequencing and assembly.</title>
        <authorList>
            <person name="Cha I."/>
            <person name="Kang H."/>
            <person name="Kim H."/>
            <person name="Kang J."/>
            <person name="Joh K."/>
        </authorList>
    </citation>
    <scope>NUCLEOTIDE SEQUENCE [LARGE SCALE GENOMIC DNA]</scope>
    <source>
        <strain evidence="1 2">HMF7854</strain>
    </source>
</reference>
<proteinExistence type="predicted"/>